<sequence>MDPAIIIIALLFFTSVVMALAMGVAWLHFGRQVHVLSWTLSYSAATVQWIANAAGILLKSAPLMALAACCIVVSGTLVVAGVRQRSGQPVPWRLMLGAGSIVAVGGIYAAMIHDRALQGMIVPGYVGILMLCSAASLWPRDRRFNAPEIAFFTMFLLFALFQTALAVSAAANLGQAPGAGLVTYRAILGLGLPSIYVGTGVAAVMVVAGDLAHQLRRQMRHDPLTDVLNRRGLDEAAVRAIANARRYGRPLALVVCDLDGFKALNDGHGHIAGDAALRGFAQLLGSAVRRGDIVARMGGDEFGLLLVETDAAAAADVMERVRAEIGCLILPNAPHARLRASFGVAQLQAGDQQLDDMVARADAALYDAKRDGKDRVAIWRAAA</sequence>
<feature type="transmembrane region" description="Helical" evidence="3">
    <location>
        <begin position="117"/>
        <end position="138"/>
    </location>
</feature>
<feature type="transmembrane region" description="Helical" evidence="3">
    <location>
        <begin position="94"/>
        <end position="111"/>
    </location>
</feature>
<dbReference type="InterPro" id="IPR029787">
    <property type="entry name" value="Nucleotide_cyclase"/>
</dbReference>
<feature type="transmembrane region" description="Helical" evidence="3">
    <location>
        <begin position="39"/>
        <end position="57"/>
    </location>
</feature>
<keyword evidence="3" id="KW-0812">Transmembrane</keyword>
<dbReference type="RefSeq" id="WP_095687104.1">
    <property type="nucleotide sequence ID" value="NZ_CP022745.1"/>
</dbReference>
<dbReference type="InterPro" id="IPR000160">
    <property type="entry name" value="GGDEF_dom"/>
</dbReference>
<dbReference type="PANTHER" id="PTHR45138:SF9">
    <property type="entry name" value="DIGUANYLATE CYCLASE DGCM-RELATED"/>
    <property type="match status" value="1"/>
</dbReference>
<dbReference type="Proteomes" id="UP000217141">
    <property type="component" value="Chromosome I"/>
</dbReference>
<evidence type="ECO:0000313" key="6">
    <source>
        <dbReference type="Proteomes" id="UP000217141"/>
    </source>
</evidence>
<dbReference type="SUPFAM" id="SSF55073">
    <property type="entry name" value="Nucleotide cyclase"/>
    <property type="match status" value="1"/>
</dbReference>
<keyword evidence="3" id="KW-0472">Membrane</keyword>
<organism evidence="5 6">
    <name type="scientific">Sphingobium xenophagum</name>
    <dbReference type="NCBI Taxonomy" id="121428"/>
    <lineage>
        <taxon>Bacteria</taxon>
        <taxon>Pseudomonadati</taxon>
        <taxon>Pseudomonadota</taxon>
        <taxon>Alphaproteobacteria</taxon>
        <taxon>Sphingomonadales</taxon>
        <taxon>Sphingomonadaceae</taxon>
        <taxon>Sphingobium</taxon>
    </lineage>
</organism>
<dbReference type="Gene3D" id="3.30.70.270">
    <property type="match status" value="1"/>
</dbReference>
<dbReference type="PANTHER" id="PTHR45138">
    <property type="entry name" value="REGULATORY COMPONENTS OF SENSORY TRANSDUCTION SYSTEM"/>
    <property type="match status" value="1"/>
</dbReference>
<accession>A0A249MVE7</accession>
<evidence type="ECO:0000256" key="2">
    <source>
        <dbReference type="ARBA" id="ARBA00034247"/>
    </source>
</evidence>
<dbReference type="SMART" id="SM00267">
    <property type="entry name" value="GGDEF"/>
    <property type="match status" value="1"/>
</dbReference>
<name>A0A249MVE7_SPHXE</name>
<gene>
    <name evidence="5" type="ORF">CJD35_13070</name>
</gene>
<comment type="catalytic activity">
    <reaction evidence="2">
        <text>2 GTP = 3',3'-c-di-GMP + 2 diphosphate</text>
        <dbReference type="Rhea" id="RHEA:24898"/>
        <dbReference type="ChEBI" id="CHEBI:33019"/>
        <dbReference type="ChEBI" id="CHEBI:37565"/>
        <dbReference type="ChEBI" id="CHEBI:58805"/>
        <dbReference type="EC" id="2.7.7.65"/>
    </reaction>
</comment>
<dbReference type="EMBL" id="CP022745">
    <property type="protein sequence ID" value="ASY45262.1"/>
    <property type="molecule type" value="Genomic_DNA"/>
</dbReference>
<feature type="transmembrane region" description="Helical" evidence="3">
    <location>
        <begin position="63"/>
        <end position="82"/>
    </location>
</feature>
<evidence type="ECO:0000256" key="1">
    <source>
        <dbReference type="ARBA" id="ARBA00012528"/>
    </source>
</evidence>
<dbReference type="InterPro" id="IPR043128">
    <property type="entry name" value="Rev_trsase/Diguanyl_cyclase"/>
</dbReference>
<dbReference type="NCBIfam" id="TIGR00254">
    <property type="entry name" value="GGDEF"/>
    <property type="match status" value="1"/>
</dbReference>
<dbReference type="FunFam" id="3.30.70.270:FF:000001">
    <property type="entry name" value="Diguanylate cyclase domain protein"/>
    <property type="match status" value="1"/>
</dbReference>
<protein>
    <recommendedName>
        <fullName evidence="1">diguanylate cyclase</fullName>
        <ecNumber evidence="1">2.7.7.65</ecNumber>
    </recommendedName>
</protein>
<feature type="transmembrane region" description="Helical" evidence="3">
    <location>
        <begin position="150"/>
        <end position="174"/>
    </location>
</feature>
<feature type="transmembrane region" description="Helical" evidence="3">
    <location>
        <begin position="6"/>
        <end position="27"/>
    </location>
</feature>
<reference evidence="5 6" key="1">
    <citation type="submission" date="2017-08" db="EMBL/GenBank/DDBJ databases">
        <title>Whole Genome Sequence of Sphingobium hydrophobicum C1: Insights into Adaption to the Electronic-waste Contaminated Sediment.</title>
        <authorList>
            <person name="Song D."/>
            <person name="Chen X."/>
            <person name="Xu M."/>
        </authorList>
    </citation>
    <scope>NUCLEOTIDE SEQUENCE [LARGE SCALE GENOMIC DNA]</scope>
    <source>
        <strain evidence="5 6">C1</strain>
    </source>
</reference>
<evidence type="ECO:0000259" key="4">
    <source>
        <dbReference type="PROSITE" id="PS50887"/>
    </source>
</evidence>
<dbReference type="Pfam" id="PF00990">
    <property type="entry name" value="GGDEF"/>
    <property type="match status" value="1"/>
</dbReference>
<feature type="transmembrane region" description="Helical" evidence="3">
    <location>
        <begin position="186"/>
        <end position="211"/>
    </location>
</feature>
<feature type="domain" description="GGDEF" evidence="4">
    <location>
        <begin position="249"/>
        <end position="381"/>
    </location>
</feature>
<dbReference type="PROSITE" id="PS50887">
    <property type="entry name" value="GGDEF"/>
    <property type="match status" value="1"/>
</dbReference>
<dbReference type="InterPro" id="IPR050469">
    <property type="entry name" value="Diguanylate_Cyclase"/>
</dbReference>
<keyword evidence="3" id="KW-1133">Transmembrane helix</keyword>
<evidence type="ECO:0000256" key="3">
    <source>
        <dbReference type="SAM" id="Phobius"/>
    </source>
</evidence>
<proteinExistence type="predicted"/>
<dbReference type="CDD" id="cd01949">
    <property type="entry name" value="GGDEF"/>
    <property type="match status" value="1"/>
</dbReference>
<evidence type="ECO:0000313" key="5">
    <source>
        <dbReference type="EMBL" id="ASY45262.1"/>
    </source>
</evidence>
<dbReference type="AlphaFoldDB" id="A0A249MVE7"/>
<dbReference type="EC" id="2.7.7.65" evidence="1"/>
<dbReference type="GO" id="GO:0052621">
    <property type="term" value="F:diguanylate cyclase activity"/>
    <property type="evidence" value="ECO:0007669"/>
    <property type="project" value="UniProtKB-EC"/>
</dbReference>
<dbReference type="KEGG" id="shyd:CJD35_13070"/>